<dbReference type="SUPFAM" id="SSF56935">
    <property type="entry name" value="Porins"/>
    <property type="match status" value="1"/>
</dbReference>
<evidence type="ECO:0000256" key="2">
    <source>
        <dbReference type="ARBA" id="ARBA00009810"/>
    </source>
</evidence>
<keyword evidence="6 11" id="KW-0798">TonB box</keyword>
<keyword evidence="12" id="KW-0732">Signal</keyword>
<comment type="similarity">
    <text evidence="2 10 11">Belongs to the TonB-dependent receptor family.</text>
</comment>
<dbReference type="InterPro" id="IPR039426">
    <property type="entry name" value="TonB-dep_rcpt-like"/>
</dbReference>
<accession>A0ABT1BGE3</accession>
<evidence type="ECO:0000256" key="12">
    <source>
        <dbReference type="SAM" id="SignalP"/>
    </source>
</evidence>
<evidence type="ECO:0000256" key="1">
    <source>
        <dbReference type="ARBA" id="ARBA00004571"/>
    </source>
</evidence>
<dbReference type="EMBL" id="JAMXMC010000001">
    <property type="protein sequence ID" value="MCO5975316.1"/>
    <property type="molecule type" value="Genomic_DNA"/>
</dbReference>
<reference evidence="15 16" key="1">
    <citation type="submission" date="2022-06" db="EMBL/GenBank/DDBJ databases">
        <title>Ideonella sp. NS12-5 Genome sequencing and assembly.</title>
        <authorList>
            <person name="Jung Y."/>
        </authorList>
    </citation>
    <scope>NUCLEOTIDE SEQUENCE [LARGE SCALE GENOMIC DNA]</scope>
    <source>
        <strain evidence="15 16">NS12-5</strain>
    </source>
</reference>
<feature type="domain" description="TonB-dependent receptor plug" evidence="14">
    <location>
        <begin position="57"/>
        <end position="178"/>
    </location>
</feature>
<evidence type="ECO:0000313" key="15">
    <source>
        <dbReference type="EMBL" id="MCO5975316.1"/>
    </source>
</evidence>
<evidence type="ECO:0000256" key="3">
    <source>
        <dbReference type="ARBA" id="ARBA00022448"/>
    </source>
</evidence>
<dbReference type="Gene3D" id="2.40.170.20">
    <property type="entry name" value="TonB-dependent receptor, beta-barrel domain"/>
    <property type="match status" value="1"/>
</dbReference>
<organism evidence="15 16">
    <name type="scientific">Ideonella oryzae</name>
    <dbReference type="NCBI Taxonomy" id="2937441"/>
    <lineage>
        <taxon>Bacteria</taxon>
        <taxon>Pseudomonadati</taxon>
        <taxon>Pseudomonadota</taxon>
        <taxon>Betaproteobacteria</taxon>
        <taxon>Burkholderiales</taxon>
        <taxon>Sphaerotilaceae</taxon>
        <taxon>Ideonella</taxon>
    </lineage>
</organism>
<keyword evidence="3 10" id="KW-0813">Transport</keyword>
<feature type="signal peptide" evidence="12">
    <location>
        <begin position="1"/>
        <end position="25"/>
    </location>
</feature>
<dbReference type="Proteomes" id="UP001204851">
    <property type="component" value="Unassembled WGS sequence"/>
</dbReference>
<keyword evidence="4 10" id="KW-1134">Transmembrane beta strand</keyword>
<feature type="chain" id="PRO_5045484284" evidence="12">
    <location>
        <begin position="26"/>
        <end position="940"/>
    </location>
</feature>
<feature type="domain" description="TonB-dependent receptor-like beta-barrel" evidence="13">
    <location>
        <begin position="393"/>
        <end position="900"/>
    </location>
</feature>
<comment type="caution">
    <text evidence="15">The sequence shown here is derived from an EMBL/GenBank/DDBJ whole genome shotgun (WGS) entry which is preliminary data.</text>
</comment>
<gene>
    <name evidence="15" type="ORF">M0L44_01085</name>
</gene>
<dbReference type="Gene3D" id="2.170.130.10">
    <property type="entry name" value="TonB-dependent receptor, plug domain"/>
    <property type="match status" value="1"/>
</dbReference>
<evidence type="ECO:0000259" key="13">
    <source>
        <dbReference type="Pfam" id="PF00593"/>
    </source>
</evidence>
<evidence type="ECO:0000256" key="5">
    <source>
        <dbReference type="ARBA" id="ARBA00022692"/>
    </source>
</evidence>
<keyword evidence="8 15" id="KW-0675">Receptor</keyword>
<comment type="subcellular location">
    <subcellularLocation>
        <location evidence="1 10">Cell outer membrane</location>
        <topology evidence="1 10">Multi-pass membrane protein</topology>
    </subcellularLocation>
</comment>
<name>A0ABT1BGE3_9BURK</name>
<dbReference type="Pfam" id="PF00593">
    <property type="entry name" value="TonB_dep_Rec_b-barrel"/>
    <property type="match status" value="1"/>
</dbReference>
<dbReference type="PROSITE" id="PS52016">
    <property type="entry name" value="TONB_DEPENDENT_REC_3"/>
    <property type="match status" value="1"/>
</dbReference>
<dbReference type="InterPro" id="IPR036942">
    <property type="entry name" value="Beta-barrel_TonB_sf"/>
</dbReference>
<dbReference type="InterPro" id="IPR000531">
    <property type="entry name" value="Beta-barrel_TonB"/>
</dbReference>
<dbReference type="CDD" id="cd01347">
    <property type="entry name" value="ligand_gated_channel"/>
    <property type="match status" value="1"/>
</dbReference>
<dbReference type="Pfam" id="PF07715">
    <property type="entry name" value="Plug"/>
    <property type="match status" value="1"/>
</dbReference>
<evidence type="ECO:0000256" key="6">
    <source>
        <dbReference type="ARBA" id="ARBA00023077"/>
    </source>
</evidence>
<keyword evidence="7 10" id="KW-0472">Membrane</keyword>
<evidence type="ECO:0000256" key="9">
    <source>
        <dbReference type="ARBA" id="ARBA00023237"/>
    </source>
</evidence>
<evidence type="ECO:0000259" key="14">
    <source>
        <dbReference type="Pfam" id="PF07715"/>
    </source>
</evidence>
<dbReference type="InterPro" id="IPR012910">
    <property type="entry name" value="Plug_dom"/>
</dbReference>
<evidence type="ECO:0000256" key="10">
    <source>
        <dbReference type="PROSITE-ProRule" id="PRU01360"/>
    </source>
</evidence>
<keyword evidence="5 10" id="KW-0812">Transmembrane</keyword>
<protein>
    <submittedName>
        <fullName evidence="15">TonB-dependent receptor</fullName>
    </submittedName>
</protein>
<dbReference type="PANTHER" id="PTHR47234:SF2">
    <property type="entry name" value="TONB-DEPENDENT RECEPTOR"/>
    <property type="match status" value="1"/>
</dbReference>
<keyword evidence="9 10" id="KW-0998">Cell outer membrane</keyword>
<evidence type="ECO:0000256" key="7">
    <source>
        <dbReference type="ARBA" id="ARBA00023136"/>
    </source>
</evidence>
<evidence type="ECO:0000313" key="16">
    <source>
        <dbReference type="Proteomes" id="UP001204851"/>
    </source>
</evidence>
<proteinExistence type="inferred from homology"/>
<evidence type="ECO:0000256" key="11">
    <source>
        <dbReference type="RuleBase" id="RU003357"/>
    </source>
</evidence>
<sequence length="940" mass="101793">MLFKLNRLTQSLVMVGLVLPAMAYAQDAPPTPKKDEGKPQRIEVTGSSIKRVRDEGAVALQVIQAQDLVKQGITSAEQFVATLSSNGNGVDNMTTNQGGDFLNSTADRPHNNGAASASLRGLGAQYTLVLLNGRRLSTHGLNGTSVDLNSIPMAAVDRIEVLKDGASAIYGTDAIGGVINFILKRDYQGLEMTASADKTQHGGGDMYRLSVLGGVGDYEADGYNALFSLTYDTNNRLRGTQRSFQNGYQPDRGLAPDTTGTPFATIGASSGTALSGYYTLPGDTQSYNKANLLALQGDCSAGTDMVAYRGDITGFNNNNKACAYDYGKQWSLMQPVDRFNLVSKANFRLSPDHMLTAEVVASHTESAVEYTPIQLTTKSAGALYPAYIKDANGNLVRSPYYQDLTGLVPGFDNTKDELIRWRCLECGPRQQNTKTDAYRVLLGLEGVLAGDWDYKTGLSYAQSKADTTLGDGYLYQDQLSAAMATGLINPFLKAGESQTPEAMALLEAAKARGAKLYGGQASVAELDATVSHEIYSLPAGAVSMALGLDLRNEKYKFNESESSYPTINGVSAPASLDQASRDISAVFGELDVPLMKSLDLQTALRYDHYNDFGSTTNPKVALRWQPLPELAFRTSYSKGFHAPGFEQLYGGSSTGQFNSDINDPVLCPNGGTDANACGIRPDIVTTSNPQLKPETSKQWSIGLVASPLPWLTSSIDFWNIEINNKIAALSGQALMAHYDQYSQYVVRDENGYITEVDAPIMNQAGAKTRGVDLNVTANVKDGPDTWVASLDGTYTDSYKSRFSANDPWTELVGSFGDAIYGYDLHVRWKHQAMLTWSRGDWSVTGVQSFTGHYRDEVDGFGSGVTSPNAPTWVKSYTLYHLSATYTGFKDTSVTFGVKNLFDTKPSYSAHNVDNVVGAGWDGRVGDPRMRSFTLRVNHKF</sequence>
<evidence type="ECO:0000256" key="8">
    <source>
        <dbReference type="ARBA" id="ARBA00023170"/>
    </source>
</evidence>
<dbReference type="PANTHER" id="PTHR47234">
    <property type="match status" value="1"/>
</dbReference>
<evidence type="ECO:0000256" key="4">
    <source>
        <dbReference type="ARBA" id="ARBA00022452"/>
    </source>
</evidence>
<dbReference type="InterPro" id="IPR037066">
    <property type="entry name" value="Plug_dom_sf"/>
</dbReference>
<keyword evidence="16" id="KW-1185">Reference proteome</keyword>